<reference evidence="2 3" key="1">
    <citation type="submission" date="2015-07" db="EMBL/GenBank/DDBJ databases">
        <title>The genome of Melipona quadrifasciata.</title>
        <authorList>
            <person name="Pan H."/>
            <person name="Kapheim K."/>
        </authorList>
    </citation>
    <scope>NUCLEOTIDE SEQUENCE [LARGE SCALE GENOMIC DNA]</scope>
    <source>
        <strain evidence="2">0111107301</strain>
        <tissue evidence="2">Whole body</tissue>
    </source>
</reference>
<dbReference type="EMBL" id="KQ435742">
    <property type="protein sequence ID" value="KOX76664.1"/>
    <property type="molecule type" value="Genomic_DNA"/>
</dbReference>
<evidence type="ECO:0000256" key="1">
    <source>
        <dbReference type="SAM" id="Phobius"/>
    </source>
</evidence>
<sequence length="74" mass="8745">MTMTVEDYYDGFRTFSWLADFIDVPIDQVRNATKTYVFFLFLSRASTFLIYLSTVQKEGASIELQITMDICRFY</sequence>
<name>A0A0N0BHY8_9HYME</name>
<keyword evidence="3" id="KW-1185">Reference proteome</keyword>
<evidence type="ECO:0000313" key="2">
    <source>
        <dbReference type="EMBL" id="KOX76664.1"/>
    </source>
</evidence>
<proteinExistence type="predicted"/>
<dbReference type="Proteomes" id="UP000053105">
    <property type="component" value="Unassembled WGS sequence"/>
</dbReference>
<feature type="transmembrane region" description="Helical" evidence="1">
    <location>
        <begin position="35"/>
        <end position="52"/>
    </location>
</feature>
<keyword evidence="1" id="KW-0472">Membrane</keyword>
<keyword evidence="1" id="KW-1133">Transmembrane helix</keyword>
<organism evidence="2 3">
    <name type="scientific">Melipona quadrifasciata</name>
    <dbReference type="NCBI Taxonomy" id="166423"/>
    <lineage>
        <taxon>Eukaryota</taxon>
        <taxon>Metazoa</taxon>
        <taxon>Ecdysozoa</taxon>
        <taxon>Arthropoda</taxon>
        <taxon>Hexapoda</taxon>
        <taxon>Insecta</taxon>
        <taxon>Pterygota</taxon>
        <taxon>Neoptera</taxon>
        <taxon>Endopterygota</taxon>
        <taxon>Hymenoptera</taxon>
        <taxon>Apocrita</taxon>
        <taxon>Aculeata</taxon>
        <taxon>Apoidea</taxon>
        <taxon>Anthophila</taxon>
        <taxon>Apidae</taxon>
        <taxon>Melipona</taxon>
    </lineage>
</organism>
<dbReference type="AlphaFoldDB" id="A0A0N0BHY8"/>
<evidence type="ECO:0000313" key="3">
    <source>
        <dbReference type="Proteomes" id="UP000053105"/>
    </source>
</evidence>
<dbReference type="OrthoDB" id="10503900at2759"/>
<accession>A0A0N0BHY8</accession>
<protein>
    <submittedName>
        <fullName evidence="2">Uncharacterized protein</fullName>
    </submittedName>
</protein>
<keyword evidence="1" id="KW-0812">Transmembrane</keyword>
<gene>
    <name evidence="2" type="ORF">WN51_11017</name>
</gene>